<gene>
    <name evidence="1" type="ORF">Scep_022041</name>
</gene>
<dbReference type="Proteomes" id="UP001419268">
    <property type="component" value="Unassembled WGS sequence"/>
</dbReference>
<protein>
    <submittedName>
        <fullName evidence="1">Uncharacterized protein</fullName>
    </submittedName>
</protein>
<evidence type="ECO:0000313" key="2">
    <source>
        <dbReference type="Proteomes" id="UP001419268"/>
    </source>
</evidence>
<comment type="caution">
    <text evidence="1">The sequence shown here is derived from an EMBL/GenBank/DDBJ whole genome shotgun (WGS) entry which is preliminary data.</text>
</comment>
<organism evidence="1 2">
    <name type="scientific">Stephania cephalantha</name>
    <dbReference type="NCBI Taxonomy" id="152367"/>
    <lineage>
        <taxon>Eukaryota</taxon>
        <taxon>Viridiplantae</taxon>
        <taxon>Streptophyta</taxon>
        <taxon>Embryophyta</taxon>
        <taxon>Tracheophyta</taxon>
        <taxon>Spermatophyta</taxon>
        <taxon>Magnoliopsida</taxon>
        <taxon>Ranunculales</taxon>
        <taxon>Menispermaceae</taxon>
        <taxon>Menispermoideae</taxon>
        <taxon>Cissampelideae</taxon>
        <taxon>Stephania</taxon>
    </lineage>
</organism>
<keyword evidence="2" id="KW-1185">Reference proteome</keyword>
<proteinExistence type="predicted"/>
<dbReference type="AlphaFoldDB" id="A0AAP0FA49"/>
<accession>A0AAP0FA49</accession>
<evidence type="ECO:0000313" key="1">
    <source>
        <dbReference type="EMBL" id="KAK9105197.1"/>
    </source>
</evidence>
<sequence>MHAHQGWLHFICSTLMSSRSTSEITYERSDCTSPASIAASVPLLMIADQWLIEVKRSAWLNPGQKNIQNGVFICFETCIAQLTGCKGTTR</sequence>
<name>A0AAP0FA49_9MAGN</name>
<dbReference type="EMBL" id="JBBNAG010000009">
    <property type="protein sequence ID" value="KAK9105197.1"/>
    <property type="molecule type" value="Genomic_DNA"/>
</dbReference>
<reference evidence="1 2" key="1">
    <citation type="submission" date="2024-01" db="EMBL/GenBank/DDBJ databases">
        <title>Genome assemblies of Stephania.</title>
        <authorList>
            <person name="Yang L."/>
        </authorList>
    </citation>
    <scope>NUCLEOTIDE SEQUENCE [LARGE SCALE GENOMIC DNA]</scope>
    <source>
        <strain evidence="1">JXDWG</strain>
        <tissue evidence="1">Leaf</tissue>
    </source>
</reference>